<feature type="domain" description="Peptidase M24" evidence="4">
    <location>
        <begin position="310"/>
        <end position="526"/>
    </location>
</feature>
<evidence type="ECO:0000256" key="3">
    <source>
        <dbReference type="ARBA" id="ARBA00022801"/>
    </source>
</evidence>
<dbReference type="FunFam" id="3.40.350.10:FF:000003">
    <property type="entry name" value="Xaa-pro aminopeptidase P"/>
    <property type="match status" value="1"/>
</dbReference>
<keyword evidence="2" id="KW-0479">Metal-binding</keyword>
<dbReference type="InterPro" id="IPR000587">
    <property type="entry name" value="Creatinase_N"/>
</dbReference>
<dbReference type="Pfam" id="PF16188">
    <property type="entry name" value="Peptidase_M24_C"/>
    <property type="match status" value="1"/>
</dbReference>
<dbReference type="Pfam" id="PF00557">
    <property type="entry name" value="Peptidase_M24"/>
    <property type="match status" value="1"/>
</dbReference>
<dbReference type="Pfam" id="PF16189">
    <property type="entry name" value="Creatinase_N_2"/>
    <property type="match status" value="1"/>
</dbReference>
<evidence type="ECO:0000259" key="6">
    <source>
        <dbReference type="Pfam" id="PF16188"/>
    </source>
</evidence>
<dbReference type="EMBL" id="VUNB01000005">
    <property type="protein sequence ID" value="MST69372.1"/>
    <property type="molecule type" value="Genomic_DNA"/>
</dbReference>
<dbReference type="PANTHER" id="PTHR43763">
    <property type="entry name" value="XAA-PRO AMINOPEPTIDASE 1"/>
    <property type="match status" value="1"/>
</dbReference>
<dbReference type="InterPro" id="IPR029149">
    <property type="entry name" value="Creatin/AminoP/Spt16_N"/>
</dbReference>
<evidence type="ECO:0000259" key="4">
    <source>
        <dbReference type="Pfam" id="PF00557"/>
    </source>
</evidence>
<dbReference type="AlphaFoldDB" id="A0A6A8M7Q9"/>
<evidence type="ECO:0000313" key="7">
    <source>
        <dbReference type="EMBL" id="MST69372.1"/>
    </source>
</evidence>
<dbReference type="SUPFAM" id="SSF53092">
    <property type="entry name" value="Creatinase/prolidase N-terminal domain"/>
    <property type="match status" value="1"/>
</dbReference>
<evidence type="ECO:0000259" key="5">
    <source>
        <dbReference type="Pfam" id="PF01321"/>
    </source>
</evidence>
<accession>A0A6A8M7Q9</accession>
<dbReference type="InterPro" id="IPR000994">
    <property type="entry name" value="Pept_M24"/>
</dbReference>
<dbReference type="RefSeq" id="WP_154572836.1">
    <property type="nucleotide sequence ID" value="NZ_VUNB01000005.1"/>
</dbReference>
<comment type="caution">
    <text evidence="7">The sequence shown here is derived from an EMBL/GenBank/DDBJ whole genome shotgun (WGS) entry which is preliminary data.</text>
</comment>
<organism evidence="7">
    <name type="scientific">Baileyella intestinalis</name>
    <dbReference type="NCBI Taxonomy" id="2606709"/>
    <lineage>
        <taxon>Bacteria</taxon>
        <taxon>Bacillati</taxon>
        <taxon>Bacillota</taxon>
        <taxon>Clostridia</taxon>
        <taxon>Peptostreptococcales</taxon>
        <taxon>Anaerovoracaceae</taxon>
        <taxon>Baileyella</taxon>
    </lineage>
</organism>
<keyword evidence="3" id="KW-0378">Hydrolase</keyword>
<comment type="similarity">
    <text evidence="1">Belongs to the peptidase M24B family.</text>
</comment>
<feature type="domain" description="Peptidase M24 C-terminal" evidence="6">
    <location>
        <begin position="536"/>
        <end position="595"/>
    </location>
</feature>
<dbReference type="GO" id="GO:0004177">
    <property type="term" value="F:aminopeptidase activity"/>
    <property type="evidence" value="ECO:0007669"/>
    <property type="project" value="UniProtKB-ARBA"/>
</dbReference>
<protein>
    <submittedName>
        <fullName evidence="7">M24 family metallopeptidase</fullName>
    </submittedName>
</protein>
<dbReference type="GO" id="GO:0005737">
    <property type="term" value="C:cytoplasm"/>
    <property type="evidence" value="ECO:0007669"/>
    <property type="project" value="UniProtKB-ARBA"/>
</dbReference>
<name>A0A6A8M7Q9_9FIRM</name>
<dbReference type="Gene3D" id="3.40.350.10">
    <property type="entry name" value="Creatinase/prolidase N-terminal domain"/>
    <property type="match status" value="2"/>
</dbReference>
<dbReference type="Gene3D" id="3.90.230.10">
    <property type="entry name" value="Creatinase/methionine aminopeptidase superfamily"/>
    <property type="match status" value="1"/>
</dbReference>
<feature type="domain" description="Creatinase N-terminal" evidence="5">
    <location>
        <begin position="7"/>
        <end position="131"/>
    </location>
</feature>
<dbReference type="GO" id="GO:0046872">
    <property type="term" value="F:metal ion binding"/>
    <property type="evidence" value="ECO:0007669"/>
    <property type="project" value="UniProtKB-KW"/>
</dbReference>
<dbReference type="InterPro" id="IPR036005">
    <property type="entry name" value="Creatinase/aminopeptidase-like"/>
</dbReference>
<proteinExistence type="inferred from homology"/>
<gene>
    <name evidence="7" type="ORF">FYJ66_07185</name>
</gene>
<dbReference type="SUPFAM" id="SSF55920">
    <property type="entry name" value="Creatinase/aminopeptidase"/>
    <property type="match status" value="1"/>
</dbReference>
<dbReference type="InterPro" id="IPR050422">
    <property type="entry name" value="X-Pro_aminopeptidase_P"/>
</dbReference>
<dbReference type="FunFam" id="3.90.230.10:FF:000009">
    <property type="entry name" value="xaa-Pro aminopeptidase 2"/>
    <property type="match status" value="1"/>
</dbReference>
<dbReference type="PANTHER" id="PTHR43763:SF6">
    <property type="entry name" value="XAA-PRO AMINOPEPTIDASE 1"/>
    <property type="match status" value="1"/>
</dbReference>
<dbReference type="InterPro" id="IPR032416">
    <property type="entry name" value="Peptidase_M24_C"/>
</dbReference>
<sequence length="596" mass="68001">MSSVPERLKALRSKMEEKGIDYYIVPTADFHQDEYVGEHFKARVFITGFTGSAGTAMIGMDDARLWTDGRYFIQAEKQLKDTTVQLMKMFEPGYPTLTEFLMDHLEEGQTVGFDGRVVSKDEGDAYAAVAEKKHGHIKYDIDLIDEIWKDRPAMSTKPAWLLPVKYAGKSAEEKISDIREKMAGAGADIHVETTPDDICWTLNLRGDDIDYFPLMLSYAVITPDEYHLYVDEVKLNDDLKNYLADLGVTLHPYNDVYEDVKKITEDHKVMIDPHKANYALYSNISPEVSKVNCMCPEEMFKTVKNPVEIENIKKAQVKDSVAHIRFMKWLKENVGKTRITEISASDKLDEFRKEMGNYIKPSFEPISSYGEHAAIVHYAPTPETDIELKPEGMLLTDTGAGFWEGSTDITRTYVLGPVTQKMKEDFTLVAISNLSLGNAVFTYGITGVALDNHARNPFWKRRLNFNHGTGHGVGYLLNIHESPASFRSRFVEGDTAILEEGMIITDEPGFYVEGSHGIRLENELLVCSDVTNEFGKFMHMEPITWIPFDLDGIDPDFMSSEEREMLNDYHKKVYEITSPFLNEEERQWLQHYTREV</sequence>
<reference evidence="7" key="1">
    <citation type="submission" date="2019-09" db="EMBL/GenBank/DDBJ databases">
        <title>In-depth cultivation of the pig gut microbiome towards novel bacterial diversity and tailored functional studies.</title>
        <authorList>
            <person name="Wylensek D."/>
            <person name="Hitch T.C.A."/>
            <person name="Clavel T."/>
        </authorList>
    </citation>
    <scope>NUCLEOTIDE SEQUENCE</scope>
    <source>
        <strain evidence="7">RF-744-FAT-WT-3</strain>
    </source>
</reference>
<dbReference type="Pfam" id="PF01321">
    <property type="entry name" value="Creatinase_N"/>
    <property type="match status" value="1"/>
</dbReference>
<evidence type="ECO:0000256" key="1">
    <source>
        <dbReference type="ARBA" id="ARBA00008766"/>
    </source>
</evidence>
<evidence type="ECO:0000256" key="2">
    <source>
        <dbReference type="ARBA" id="ARBA00022723"/>
    </source>
</evidence>